<accession>A0A8I3AA46</accession>
<keyword evidence="1" id="KW-0812">Transmembrane</keyword>
<feature type="transmembrane region" description="Helical" evidence="1">
    <location>
        <begin position="82"/>
        <end position="102"/>
    </location>
</feature>
<sequence>MTSPSSSASYISPPLELDLWGRSNQFTALLCGSCGSANGFGMTCRESLLPPLIAPLLPSRILVYSSPTHPATLLNCCTTIRLVRHVCTAWLAIWAWLYALVVTTSHTAVRILRYTLCAICLFPLIVNAALTSWPPMLSAGSSDVCLDHGNLVLTCVGASCVGSQMPYVSS</sequence>
<name>A0A8I3AA46_9AGAM</name>
<keyword evidence="1" id="KW-1133">Transmembrane helix</keyword>
<keyword evidence="1" id="KW-0472">Membrane</keyword>
<evidence type="ECO:0000313" key="2">
    <source>
        <dbReference type="EMBL" id="KAG6375140.1"/>
    </source>
</evidence>
<evidence type="ECO:0000313" key="3">
    <source>
        <dbReference type="Proteomes" id="UP000683000"/>
    </source>
</evidence>
<protein>
    <submittedName>
        <fullName evidence="2">Uncharacterized protein</fullName>
    </submittedName>
</protein>
<proteinExistence type="predicted"/>
<reference evidence="2" key="1">
    <citation type="submission" date="2021-03" db="EMBL/GenBank/DDBJ databases">
        <title>Evolutionary innovations through gain and loss of genes in the ectomycorrhizal Boletales.</title>
        <authorList>
            <person name="Wu G."/>
            <person name="Miyauchi S."/>
            <person name="Morin E."/>
            <person name="Yang Z.-L."/>
            <person name="Xu J."/>
            <person name="Martin F.M."/>
        </authorList>
    </citation>
    <scope>NUCLEOTIDE SEQUENCE</scope>
    <source>
        <strain evidence="2">BR01</strain>
    </source>
</reference>
<gene>
    <name evidence="2" type="ORF">JVT61DRAFT_3347</name>
</gene>
<comment type="caution">
    <text evidence="2">The sequence shown here is derived from an EMBL/GenBank/DDBJ whole genome shotgun (WGS) entry which is preliminary data.</text>
</comment>
<keyword evidence="3" id="KW-1185">Reference proteome</keyword>
<evidence type="ECO:0000256" key="1">
    <source>
        <dbReference type="SAM" id="Phobius"/>
    </source>
</evidence>
<dbReference type="EMBL" id="JAGFBS010000015">
    <property type="protein sequence ID" value="KAG6375140.1"/>
    <property type="molecule type" value="Genomic_DNA"/>
</dbReference>
<feature type="transmembrane region" description="Helical" evidence="1">
    <location>
        <begin position="114"/>
        <end position="133"/>
    </location>
</feature>
<dbReference type="Proteomes" id="UP000683000">
    <property type="component" value="Unassembled WGS sequence"/>
</dbReference>
<organism evidence="2 3">
    <name type="scientific">Boletus reticuloceps</name>
    <dbReference type="NCBI Taxonomy" id="495285"/>
    <lineage>
        <taxon>Eukaryota</taxon>
        <taxon>Fungi</taxon>
        <taxon>Dikarya</taxon>
        <taxon>Basidiomycota</taxon>
        <taxon>Agaricomycotina</taxon>
        <taxon>Agaricomycetes</taxon>
        <taxon>Agaricomycetidae</taxon>
        <taxon>Boletales</taxon>
        <taxon>Boletineae</taxon>
        <taxon>Boletaceae</taxon>
        <taxon>Boletoideae</taxon>
        <taxon>Boletus</taxon>
    </lineage>
</organism>
<dbReference type="AlphaFoldDB" id="A0A8I3AA46"/>